<sequence>MKHNVIYLGNNARACDYIHCHKDFNVTAVICQSKMINDELLTCCYVREIPIIEIKNHANLSEQLNLAAGTFDFVIMLSFGIMIREEILQSHTIYNIHPSYLPKYKGKNCTFYTIMGGEKEAGISLHKVTTGIDEGEIISRKTIPLYYWMGNIALWENLLEQVPNLLTDLNDFLSDNNYPTFINNNEHYFPPVDQSMLYITGVMPAKDIINLVRSQENYSGVRFAYNNTDHVIKKVKVSCLDKADLESYTINENVISEGSTPVGIILNDKYYLKLS</sequence>
<name>A0ABT1SWJ0_9SPHI</name>
<feature type="domain" description="Formyl transferase N-terminal" evidence="1">
    <location>
        <begin position="65"/>
        <end position="145"/>
    </location>
</feature>
<protein>
    <recommendedName>
        <fullName evidence="1">Formyl transferase N-terminal domain-containing protein</fullName>
    </recommendedName>
</protein>
<dbReference type="EMBL" id="JANHOH010000001">
    <property type="protein sequence ID" value="MCQ6956563.1"/>
    <property type="molecule type" value="Genomic_DNA"/>
</dbReference>
<evidence type="ECO:0000313" key="2">
    <source>
        <dbReference type="EMBL" id="MCQ6956563.1"/>
    </source>
</evidence>
<dbReference type="PANTHER" id="PTHR11138">
    <property type="entry name" value="METHIONYL-TRNA FORMYLTRANSFERASE"/>
    <property type="match status" value="1"/>
</dbReference>
<evidence type="ECO:0000313" key="3">
    <source>
        <dbReference type="Proteomes" id="UP001204376"/>
    </source>
</evidence>
<organism evidence="2 3">
    <name type="scientific">Mucilaginibacter aquariorum</name>
    <dbReference type="NCBI Taxonomy" id="2967225"/>
    <lineage>
        <taxon>Bacteria</taxon>
        <taxon>Pseudomonadati</taxon>
        <taxon>Bacteroidota</taxon>
        <taxon>Sphingobacteriia</taxon>
        <taxon>Sphingobacteriales</taxon>
        <taxon>Sphingobacteriaceae</taxon>
        <taxon>Mucilaginibacter</taxon>
    </lineage>
</organism>
<evidence type="ECO:0000259" key="1">
    <source>
        <dbReference type="Pfam" id="PF00551"/>
    </source>
</evidence>
<dbReference type="Pfam" id="PF00551">
    <property type="entry name" value="Formyl_trans_N"/>
    <property type="match status" value="1"/>
</dbReference>
<reference evidence="2 3" key="1">
    <citation type="submission" date="2022-07" db="EMBL/GenBank/DDBJ databases">
        <title>Mucilaginibacter sp. JC4.</title>
        <authorList>
            <person name="Le V."/>
            <person name="Ko S.-R."/>
            <person name="Ahn C.-Y."/>
            <person name="Oh H.-M."/>
        </authorList>
    </citation>
    <scope>NUCLEOTIDE SEQUENCE [LARGE SCALE GENOMIC DNA]</scope>
    <source>
        <strain evidence="2 3">JC4</strain>
    </source>
</reference>
<dbReference type="PANTHER" id="PTHR11138:SF5">
    <property type="entry name" value="METHIONYL-TRNA FORMYLTRANSFERASE, MITOCHONDRIAL"/>
    <property type="match status" value="1"/>
</dbReference>
<dbReference type="RefSeq" id="WP_256536778.1">
    <property type="nucleotide sequence ID" value="NZ_JANHOH010000001.1"/>
</dbReference>
<dbReference type="InterPro" id="IPR002376">
    <property type="entry name" value="Formyl_transf_N"/>
</dbReference>
<dbReference type="Proteomes" id="UP001204376">
    <property type="component" value="Unassembled WGS sequence"/>
</dbReference>
<keyword evidence="3" id="KW-1185">Reference proteome</keyword>
<comment type="caution">
    <text evidence="2">The sequence shown here is derived from an EMBL/GenBank/DDBJ whole genome shotgun (WGS) entry which is preliminary data.</text>
</comment>
<dbReference type="Gene3D" id="3.40.50.12230">
    <property type="match status" value="1"/>
</dbReference>
<accession>A0ABT1SWJ0</accession>
<gene>
    <name evidence="2" type="ORF">NPE20_01275</name>
</gene>
<proteinExistence type="predicted"/>
<dbReference type="InterPro" id="IPR036477">
    <property type="entry name" value="Formyl_transf_N_sf"/>
</dbReference>
<dbReference type="SUPFAM" id="SSF53328">
    <property type="entry name" value="Formyltransferase"/>
    <property type="match status" value="1"/>
</dbReference>